<evidence type="ECO:0000313" key="2">
    <source>
        <dbReference type="EMBL" id="SDX10823.1"/>
    </source>
</evidence>
<dbReference type="RefSeq" id="WP_092889217.1">
    <property type="nucleotide sequence ID" value="NZ_CP061502.1"/>
</dbReference>
<accession>A0A1H2Z078</accession>
<feature type="chain" id="PRO_5011444735" evidence="1">
    <location>
        <begin position="25"/>
        <end position="276"/>
    </location>
</feature>
<evidence type="ECO:0000256" key="1">
    <source>
        <dbReference type="SAM" id="SignalP"/>
    </source>
</evidence>
<reference evidence="2 3" key="1">
    <citation type="submission" date="2016-10" db="EMBL/GenBank/DDBJ databases">
        <authorList>
            <person name="de Groot N.N."/>
        </authorList>
    </citation>
    <scope>NUCLEOTIDE SEQUENCE [LARGE SCALE GENOMIC DNA]</scope>
    <source>
        <strain evidence="2 3">CGMCC 1.8894</strain>
    </source>
</reference>
<sequence length="276" mass="29844">MKRTSTAIIAAIALTAMLGTPLGAQGTQLSGTIAERFGQQIVVTTPEGRLLVTLPEGAEVPGEGARVSLDGTRDGDTFAATALTVTGTAEARPVALPQPLSGLGLTDIRIRPDDDGETYIYARLPGGGWLRAEARGDRLIEVQSDIVGLPESLVAAMLPEAARAEPRFADIARLTEIELDEGEISVEGYAADGMRIEIEFGRNGDLRDYERERDDRRSLSDAAARERLEALGYTQIGFLERGGRDVEALALNPFGDQVEVRLDDQGRVERERLWTQ</sequence>
<proteinExistence type="predicted"/>
<dbReference type="STRING" id="564137.SAMN04488238_105202"/>
<dbReference type="AlphaFoldDB" id="A0A1H2Z078"/>
<name>A0A1H2Z078_9RHOB</name>
<gene>
    <name evidence="2" type="ORF">SAMN04488238_105202</name>
</gene>
<keyword evidence="3" id="KW-1185">Reference proteome</keyword>
<feature type="signal peptide" evidence="1">
    <location>
        <begin position="1"/>
        <end position="24"/>
    </location>
</feature>
<keyword evidence="1" id="KW-0732">Signal</keyword>
<evidence type="ECO:0000313" key="3">
    <source>
        <dbReference type="Proteomes" id="UP000198539"/>
    </source>
</evidence>
<dbReference type="OrthoDB" id="7844692at2"/>
<organism evidence="2 3">
    <name type="scientific">Roseicitreum antarcticum</name>
    <dbReference type="NCBI Taxonomy" id="564137"/>
    <lineage>
        <taxon>Bacteria</taxon>
        <taxon>Pseudomonadati</taxon>
        <taxon>Pseudomonadota</taxon>
        <taxon>Alphaproteobacteria</taxon>
        <taxon>Rhodobacterales</taxon>
        <taxon>Paracoccaceae</taxon>
        <taxon>Roseicitreum</taxon>
    </lineage>
</organism>
<dbReference type="EMBL" id="FNOM01000005">
    <property type="protein sequence ID" value="SDX10823.1"/>
    <property type="molecule type" value="Genomic_DNA"/>
</dbReference>
<protein>
    <submittedName>
        <fullName evidence="2">Uncharacterized protein</fullName>
    </submittedName>
</protein>
<dbReference type="Proteomes" id="UP000198539">
    <property type="component" value="Unassembled WGS sequence"/>
</dbReference>